<sequence length="164" mass="18695">MNEYTIRQARPEDADDILALWYEYSETLSTVDDRYQHKDDAGEQWRNYFLGGMIDSSRATVLVADSESVDGLLGVIEVRVMGAHPIFQLSQHGAVFGHHVGAEYQGNGIEEALLEEAEHWFSEQHDLPFYRVNVLTDNDSLVDLYEEYGLEKIETTYEAEGSSR</sequence>
<dbReference type="InterPro" id="IPR016181">
    <property type="entry name" value="Acyl_CoA_acyltransferase"/>
</dbReference>
<proteinExistence type="predicted"/>
<dbReference type="Pfam" id="PF13673">
    <property type="entry name" value="Acetyltransf_10"/>
    <property type="match status" value="1"/>
</dbReference>
<evidence type="ECO:0000313" key="2">
    <source>
        <dbReference type="EMBL" id="RQH02315.1"/>
    </source>
</evidence>
<protein>
    <submittedName>
        <fullName evidence="2">GNAT family N-acetyltransferase</fullName>
    </submittedName>
</protein>
<evidence type="ECO:0000313" key="3">
    <source>
        <dbReference type="Proteomes" id="UP000281431"/>
    </source>
</evidence>
<reference evidence="2 3" key="1">
    <citation type="submission" date="2018-10" db="EMBL/GenBank/DDBJ databases">
        <title>Natrarchaeobius chitinivorans gen. nov., sp. nov., and Natrarchaeobius haloalkaliphilus sp. nov., alkaliphilic, chitin-utilizing haloarchaea from hypersaline alkaline lakes.</title>
        <authorList>
            <person name="Sorokin D.Y."/>
            <person name="Elcheninov A.G."/>
            <person name="Kostrikina N.A."/>
            <person name="Bale N.J."/>
            <person name="Sinninghe Damste J.S."/>
            <person name="Khijniak T.V."/>
            <person name="Kublanov I.V."/>
            <person name="Toshchakov S.V."/>
        </authorList>
    </citation>
    <scope>NUCLEOTIDE SEQUENCE [LARGE SCALE GENOMIC DNA]</scope>
    <source>
        <strain evidence="2 3">AArcht7</strain>
    </source>
</reference>
<dbReference type="SUPFAM" id="SSF55729">
    <property type="entry name" value="Acyl-CoA N-acyltransferases (Nat)"/>
    <property type="match status" value="1"/>
</dbReference>
<keyword evidence="3" id="KW-1185">Reference proteome</keyword>
<dbReference type="Gene3D" id="3.40.630.30">
    <property type="match status" value="1"/>
</dbReference>
<feature type="domain" description="N-acetyltransferase" evidence="1">
    <location>
        <begin position="4"/>
        <end position="164"/>
    </location>
</feature>
<dbReference type="PROSITE" id="PS51186">
    <property type="entry name" value="GNAT"/>
    <property type="match status" value="1"/>
</dbReference>
<dbReference type="OrthoDB" id="125295at2157"/>
<gene>
    <name evidence="2" type="ORF">EA472_03170</name>
</gene>
<dbReference type="Proteomes" id="UP000281431">
    <property type="component" value="Unassembled WGS sequence"/>
</dbReference>
<organism evidence="2 3">
    <name type="scientific">Natrarchaeobius chitinivorans</name>
    <dbReference type="NCBI Taxonomy" id="1679083"/>
    <lineage>
        <taxon>Archaea</taxon>
        <taxon>Methanobacteriati</taxon>
        <taxon>Methanobacteriota</taxon>
        <taxon>Stenosarchaea group</taxon>
        <taxon>Halobacteria</taxon>
        <taxon>Halobacteriales</taxon>
        <taxon>Natrialbaceae</taxon>
        <taxon>Natrarchaeobius</taxon>
    </lineage>
</organism>
<dbReference type="EMBL" id="REFZ01000002">
    <property type="protein sequence ID" value="RQH02315.1"/>
    <property type="molecule type" value="Genomic_DNA"/>
</dbReference>
<dbReference type="InterPro" id="IPR000182">
    <property type="entry name" value="GNAT_dom"/>
</dbReference>
<keyword evidence="2" id="KW-0808">Transferase</keyword>
<comment type="caution">
    <text evidence="2">The sequence shown here is derived from an EMBL/GenBank/DDBJ whole genome shotgun (WGS) entry which is preliminary data.</text>
</comment>
<accession>A0A3N6MLI3</accession>
<name>A0A3N6MLI3_NATCH</name>
<dbReference type="GO" id="GO:0016747">
    <property type="term" value="F:acyltransferase activity, transferring groups other than amino-acyl groups"/>
    <property type="evidence" value="ECO:0007669"/>
    <property type="project" value="InterPro"/>
</dbReference>
<dbReference type="AlphaFoldDB" id="A0A3N6MLI3"/>
<evidence type="ECO:0000259" key="1">
    <source>
        <dbReference type="PROSITE" id="PS51186"/>
    </source>
</evidence>